<keyword evidence="3" id="KW-0808">Transferase</keyword>
<comment type="caution">
    <text evidence="8">The sequence shown here is derived from an EMBL/GenBank/DDBJ whole genome shotgun (WGS) entry which is preliminary data.</text>
</comment>
<dbReference type="AlphaFoldDB" id="A0A7Y0LVI5"/>
<dbReference type="Pfam" id="PF02384">
    <property type="entry name" value="N6_Mtase"/>
    <property type="match status" value="1"/>
</dbReference>
<dbReference type="Proteomes" id="UP000562124">
    <property type="component" value="Unassembled WGS sequence"/>
</dbReference>
<keyword evidence="9" id="KW-1185">Reference proteome</keyword>
<dbReference type="GO" id="GO:0032259">
    <property type="term" value="P:methylation"/>
    <property type="evidence" value="ECO:0007669"/>
    <property type="project" value="UniProtKB-KW"/>
</dbReference>
<dbReference type="GO" id="GO:0003677">
    <property type="term" value="F:DNA binding"/>
    <property type="evidence" value="ECO:0007669"/>
    <property type="project" value="InterPro"/>
</dbReference>
<dbReference type="PANTHER" id="PTHR33841">
    <property type="entry name" value="DNA METHYLTRANSFERASE YEEA-RELATED"/>
    <property type="match status" value="1"/>
</dbReference>
<protein>
    <recommendedName>
        <fullName evidence="1">site-specific DNA-methyltransferase (adenine-specific)</fullName>
        <ecNumber evidence="1">2.1.1.72</ecNumber>
    </recommendedName>
</protein>
<reference evidence="8 9" key="1">
    <citation type="submission" date="2020-04" db="EMBL/GenBank/DDBJ databases">
        <title>Sequencing and Assembly of C. fimi.</title>
        <authorList>
            <person name="Ramsey A.R."/>
        </authorList>
    </citation>
    <scope>NUCLEOTIDE SEQUENCE [LARGE SCALE GENOMIC DNA]</scope>
    <source>
        <strain evidence="8 9">SB</strain>
    </source>
</reference>
<dbReference type="SUPFAM" id="SSF53335">
    <property type="entry name" value="S-adenosyl-L-methionine-dependent methyltransferases"/>
    <property type="match status" value="1"/>
</dbReference>
<dbReference type="PANTHER" id="PTHR33841:SF1">
    <property type="entry name" value="DNA METHYLTRANSFERASE A"/>
    <property type="match status" value="1"/>
</dbReference>
<accession>A0A7Y0LVI5</accession>
<evidence type="ECO:0000313" key="9">
    <source>
        <dbReference type="Proteomes" id="UP000562124"/>
    </source>
</evidence>
<sequence>MSSTRATGWLDDAVAQFGATCKDKLAGPGDREATIRSPLEALLGAAGDALGVPAVFHDEVRDTVRQVRPDYGVSVKGAITGYVEVKAPGKGIDPATFTGHDRTQWQRQRDLPNLLYTNGTDWRLYRDGSPVGTPVRFDGDLGSAGAALTAPAEFETILTNFLRWEPAPITSVGALVRAIAPLTRLLRGEVLDQLAVEQRAVAAGGDEWDQPFTGLARDWRALLFPQADDATFADGYAQAVTFALLLARTEGIDLTDAALHEVGARLGNEHSLMGKALQLLTDDVARDFKVTLDLLVRVVGAVDWPRVRKGKRDTYLHLYEDFLEQYDNDLRKQSGSYYTPREVVEHMVRLTEEALVTRLGKADGFRDPDVLTVDPAMGTGTYLHTILERVADDVAASDGPGAVAGVLGQVAERLVGFELQMGPYAVAELRTTDLLATHGASAPPGGMHLYVTDTLDDPHAAESQIGSGLHLIAQSRKKANEVKAKADVTVVIGNPPYKELAVGDGGWVESGSKAHGKTARAILEDFYEPGAGRFKAKLKNLYVYFWRWATWKVWESTPSDADGDAGVVCFISTSGYLTGPGFTGMRRYLREHASEGWIIDLTPEGQTPDVPTRIFPGVRQPLAIGLFIRRQDTDLTLPAAIRYRSLTGRQADKFAALGEVSLDGDGWLDARTDWTAPLTPSATSGWDEHPAVSDLFPWYSPGVFPTRGWVYGPSASVLVDRWVRLLTELDATRRSALFKEGRDANLSKGRAPLAGADTHRTTTLPLADDRTTPAKPIRVGYRSFDRQWVLPDPRVMDMPRRDLWEARVPGQVFVSELHTETIARGPGLTFTALIPDFHAFKGSGGGRTLPFLHPDGTPNLAPGLVAALAAALEHPVTAADVLTYVAGVVGHPAFTRTFADELTTPGIRVPLTTDPGLWSEAVALGEQVLWLHTYGERFAGPDRPAGSVRFARGDARQPLSRTAITGLPATMTYDLARGVVVVGTGELGPVVPEVWDYAVGGKNVLKSWFNYRKAEPGGKKTSPLDHVHVDAWDPDWTTELIDLLTVLTRLVGLEPAQADLLERVVAGPVHTLDGLRAAGVRWPTTAADRRPHRGLGTQDPAGNQQAALDL</sequence>
<dbReference type="RefSeq" id="WP_169322936.1">
    <property type="nucleotide sequence ID" value="NZ_JABCJJ010000002.1"/>
</dbReference>
<evidence type="ECO:0000256" key="5">
    <source>
        <dbReference type="SAM" id="MobiDB-lite"/>
    </source>
</evidence>
<organism evidence="8 9">
    <name type="scientific">Cellulomonas fimi</name>
    <dbReference type="NCBI Taxonomy" id="1708"/>
    <lineage>
        <taxon>Bacteria</taxon>
        <taxon>Bacillati</taxon>
        <taxon>Actinomycetota</taxon>
        <taxon>Actinomycetes</taxon>
        <taxon>Micrococcales</taxon>
        <taxon>Cellulomonadaceae</taxon>
        <taxon>Cellulomonas</taxon>
    </lineage>
</organism>
<evidence type="ECO:0000256" key="1">
    <source>
        <dbReference type="ARBA" id="ARBA00011900"/>
    </source>
</evidence>
<feature type="domain" description="Type ISP restriction-modification enzyme LLaBIII C-terminal specificity" evidence="7">
    <location>
        <begin position="694"/>
        <end position="1043"/>
    </location>
</feature>
<proteinExistence type="predicted"/>
<feature type="region of interest" description="Disordered" evidence="5">
    <location>
        <begin position="1086"/>
        <end position="1110"/>
    </location>
</feature>
<dbReference type="InterPro" id="IPR041635">
    <property type="entry name" value="Type_ISP_LLaBIII_C"/>
</dbReference>
<keyword evidence="2 8" id="KW-0489">Methyltransferase</keyword>
<dbReference type="GO" id="GO:0008170">
    <property type="term" value="F:N-methyltransferase activity"/>
    <property type="evidence" value="ECO:0007669"/>
    <property type="project" value="InterPro"/>
</dbReference>
<feature type="domain" description="DNA methylase adenine-specific" evidence="6">
    <location>
        <begin position="312"/>
        <end position="498"/>
    </location>
</feature>
<gene>
    <name evidence="8" type="ORF">HIR71_01970</name>
</gene>
<evidence type="ECO:0000256" key="3">
    <source>
        <dbReference type="ARBA" id="ARBA00022679"/>
    </source>
</evidence>
<dbReference type="InterPro" id="IPR050953">
    <property type="entry name" value="N4_N6_ade-DNA_methylase"/>
</dbReference>
<dbReference type="InterPro" id="IPR003356">
    <property type="entry name" value="DNA_methylase_A-5"/>
</dbReference>
<evidence type="ECO:0000259" key="7">
    <source>
        <dbReference type="Pfam" id="PF18135"/>
    </source>
</evidence>
<evidence type="ECO:0000256" key="4">
    <source>
        <dbReference type="ARBA" id="ARBA00047942"/>
    </source>
</evidence>
<dbReference type="GO" id="GO:0009007">
    <property type="term" value="F:site-specific DNA-methyltransferase (adenine-specific) activity"/>
    <property type="evidence" value="ECO:0007669"/>
    <property type="project" value="UniProtKB-EC"/>
</dbReference>
<evidence type="ECO:0000256" key="2">
    <source>
        <dbReference type="ARBA" id="ARBA00022603"/>
    </source>
</evidence>
<dbReference type="Pfam" id="PF18135">
    <property type="entry name" value="Type_ISP_C"/>
    <property type="match status" value="1"/>
</dbReference>
<evidence type="ECO:0000259" key="6">
    <source>
        <dbReference type="Pfam" id="PF02384"/>
    </source>
</evidence>
<dbReference type="EC" id="2.1.1.72" evidence="1"/>
<feature type="compositionally biased region" description="Polar residues" evidence="5">
    <location>
        <begin position="1100"/>
        <end position="1110"/>
    </location>
</feature>
<evidence type="ECO:0000313" key="8">
    <source>
        <dbReference type="EMBL" id="NMR19002.1"/>
    </source>
</evidence>
<name>A0A7Y0LVI5_CELFI</name>
<dbReference type="PRINTS" id="PR00507">
    <property type="entry name" value="N12N6MTFRASE"/>
</dbReference>
<dbReference type="InterPro" id="IPR029063">
    <property type="entry name" value="SAM-dependent_MTases_sf"/>
</dbReference>
<dbReference type="EMBL" id="JABCJJ010000002">
    <property type="protein sequence ID" value="NMR19002.1"/>
    <property type="molecule type" value="Genomic_DNA"/>
</dbReference>
<dbReference type="Gene3D" id="3.40.50.150">
    <property type="entry name" value="Vaccinia Virus protein VP39"/>
    <property type="match status" value="1"/>
</dbReference>
<comment type="catalytic activity">
    <reaction evidence="4">
        <text>a 2'-deoxyadenosine in DNA + S-adenosyl-L-methionine = an N(6)-methyl-2'-deoxyadenosine in DNA + S-adenosyl-L-homocysteine + H(+)</text>
        <dbReference type="Rhea" id="RHEA:15197"/>
        <dbReference type="Rhea" id="RHEA-COMP:12418"/>
        <dbReference type="Rhea" id="RHEA-COMP:12419"/>
        <dbReference type="ChEBI" id="CHEBI:15378"/>
        <dbReference type="ChEBI" id="CHEBI:57856"/>
        <dbReference type="ChEBI" id="CHEBI:59789"/>
        <dbReference type="ChEBI" id="CHEBI:90615"/>
        <dbReference type="ChEBI" id="CHEBI:90616"/>
        <dbReference type="EC" id="2.1.1.72"/>
    </reaction>
</comment>